<dbReference type="EMBL" id="CAJNOO010005633">
    <property type="protein sequence ID" value="CAF1426292.1"/>
    <property type="molecule type" value="Genomic_DNA"/>
</dbReference>
<feature type="transmembrane region" description="Helical" evidence="1">
    <location>
        <begin position="183"/>
        <end position="203"/>
    </location>
</feature>
<feature type="transmembrane region" description="Helical" evidence="1">
    <location>
        <begin position="224"/>
        <end position="244"/>
    </location>
</feature>
<evidence type="ECO:0000313" key="3">
    <source>
        <dbReference type="Proteomes" id="UP000663882"/>
    </source>
</evidence>
<name>A0A815N8Q5_9BILA</name>
<organism evidence="2 3">
    <name type="scientific">Rotaria sordida</name>
    <dbReference type="NCBI Taxonomy" id="392033"/>
    <lineage>
        <taxon>Eukaryota</taxon>
        <taxon>Metazoa</taxon>
        <taxon>Spiralia</taxon>
        <taxon>Gnathifera</taxon>
        <taxon>Rotifera</taxon>
        <taxon>Eurotatoria</taxon>
        <taxon>Bdelloidea</taxon>
        <taxon>Philodinida</taxon>
        <taxon>Philodinidae</taxon>
        <taxon>Rotaria</taxon>
    </lineage>
</organism>
<feature type="non-terminal residue" evidence="2">
    <location>
        <position position="1"/>
    </location>
</feature>
<feature type="transmembrane region" description="Helical" evidence="1">
    <location>
        <begin position="17"/>
        <end position="34"/>
    </location>
</feature>
<feature type="transmembrane region" description="Helical" evidence="1">
    <location>
        <begin position="260"/>
        <end position="277"/>
    </location>
</feature>
<dbReference type="AlphaFoldDB" id="A0A815N8Q5"/>
<keyword evidence="1" id="KW-0472">Membrane</keyword>
<dbReference type="PANTHER" id="PTHR35270:SF2">
    <property type="entry name" value="FUSELESS, ISOFORM A"/>
    <property type="match status" value="1"/>
</dbReference>
<dbReference type="PANTHER" id="PTHR35270">
    <property type="entry name" value="FUSELESS, ISOFORM A"/>
    <property type="match status" value="1"/>
</dbReference>
<dbReference type="Proteomes" id="UP000663882">
    <property type="component" value="Unassembled WGS sequence"/>
</dbReference>
<feature type="transmembrane region" description="Helical" evidence="1">
    <location>
        <begin position="88"/>
        <end position="106"/>
    </location>
</feature>
<protein>
    <submittedName>
        <fullName evidence="2">Uncharacterized protein</fullName>
    </submittedName>
</protein>
<evidence type="ECO:0000256" key="1">
    <source>
        <dbReference type="SAM" id="Phobius"/>
    </source>
</evidence>
<evidence type="ECO:0000313" key="2">
    <source>
        <dbReference type="EMBL" id="CAF1426292.1"/>
    </source>
</evidence>
<sequence length="336" mass="39693">WNFMIEWLDTPLGQHRATLPSLYVFSQLILFFIYTNQDRLYDYFIQAESKFFSVIFLQCHTLVTALNYLIQWVSMWTLLDNYTTDDCILMLTISIASILAIIVLTGHSHDLVCSPFIISYDSIEYNVRIETSFITEKMNPFLLHILNYIFYEYIISLLSILAWRGTYKLLDDFLYPNNENMSAIMSLLIGYVLFFIIMYTQFFQNNIDLISTFIQSNYPLFIRNLRHICAFFSCVFLWRGYWILLDLHIATISFVHESPYTYYIIFIIISFIILSIMKTASSINGPMSHINDEYDLFPLYSNCFLVKWFNGKQKSNELPSNLKNMTDIKPFVITSF</sequence>
<dbReference type="Pfam" id="PF15993">
    <property type="entry name" value="Fuseless"/>
    <property type="match status" value="1"/>
</dbReference>
<proteinExistence type="predicted"/>
<keyword evidence="1" id="KW-1133">Transmembrane helix</keyword>
<gene>
    <name evidence="2" type="ORF">RFH988_LOCUS35759</name>
</gene>
<reference evidence="2" key="1">
    <citation type="submission" date="2021-02" db="EMBL/GenBank/DDBJ databases">
        <authorList>
            <person name="Nowell W R."/>
        </authorList>
    </citation>
    <scope>NUCLEOTIDE SEQUENCE</scope>
</reference>
<comment type="caution">
    <text evidence="2">The sequence shown here is derived from an EMBL/GenBank/DDBJ whole genome shotgun (WGS) entry which is preliminary data.</text>
</comment>
<accession>A0A815N8Q5</accession>
<feature type="transmembrane region" description="Helical" evidence="1">
    <location>
        <begin position="55"/>
        <end position="76"/>
    </location>
</feature>
<feature type="transmembrane region" description="Helical" evidence="1">
    <location>
        <begin position="141"/>
        <end position="163"/>
    </location>
</feature>
<dbReference type="InterPro" id="IPR032751">
    <property type="entry name" value="Fuseless"/>
</dbReference>
<keyword evidence="1" id="KW-0812">Transmembrane</keyword>
<dbReference type="OrthoDB" id="45313at2759"/>